<protein>
    <submittedName>
        <fullName evidence="3">Lectin ADEL-like</fullName>
    </submittedName>
</protein>
<name>A0A1S3HCZ1_LINAN</name>
<feature type="signal peptide" evidence="1">
    <location>
        <begin position="1"/>
        <end position="22"/>
    </location>
</feature>
<proteinExistence type="predicted"/>
<feature type="chain" id="PRO_5010356608" evidence="1">
    <location>
        <begin position="23"/>
        <end position="162"/>
    </location>
</feature>
<gene>
    <name evidence="3" type="primary">LOC106154168</name>
</gene>
<dbReference type="Pfam" id="PF11218">
    <property type="entry name" value="DUF3011"/>
    <property type="match status" value="1"/>
</dbReference>
<dbReference type="InterPro" id="IPR021381">
    <property type="entry name" value="DUF3011"/>
</dbReference>
<organism evidence="2 3">
    <name type="scientific">Lingula anatina</name>
    <name type="common">Brachiopod</name>
    <name type="synonym">Lingula unguis</name>
    <dbReference type="NCBI Taxonomy" id="7574"/>
    <lineage>
        <taxon>Eukaryota</taxon>
        <taxon>Metazoa</taxon>
        <taxon>Spiralia</taxon>
        <taxon>Lophotrochozoa</taxon>
        <taxon>Brachiopoda</taxon>
        <taxon>Linguliformea</taxon>
        <taxon>Lingulata</taxon>
        <taxon>Lingulida</taxon>
        <taxon>Linguloidea</taxon>
        <taxon>Lingulidae</taxon>
        <taxon>Lingula</taxon>
    </lineage>
</organism>
<dbReference type="Proteomes" id="UP000085678">
    <property type="component" value="Unplaced"/>
</dbReference>
<dbReference type="GeneID" id="106154168"/>
<sequence length="162" mass="17758">MQGQMPVAIFLCLIAVWGSSEAVTGIFDCDSNDYQYNSCCTGVRGISASVMTKRSSAECNMGNSFALYGCNLWVYHGCRARFYVNFDCQSMRTISSTCSSYSDQYAQCPISGVVTSMYVVTKHSSASCVYNTSFGFLGNKIWVDKGCKATFAVHYCADSRCC</sequence>
<dbReference type="OrthoDB" id="6152700at2759"/>
<reference evidence="3" key="1">
    <citation type="submission" date="2025-08" db="UniProtKB">
        <authorList>
            <consortium name="RefSeq"/>
        </authorList>
    </citation>
    <scope>IDENTIFICATION</scope>
    <source>
        <tissue evidence="3">Gonads</tissue>
    </source>
</reference>
<dbReference type="InParanoid" id="A0A1S3HCZ1"/>
<evidence type="ECO:0000313" key="3">
    <source>
        <dbReference type="RefSeq" id="XP_013383893.1"/>
    </source>
</evidence>
<dbReference type="AlphaFoldDB" id="A0A1S3HCZ1"/>
<accession>A0A1S3HCZ1</accession>
<evidence type="ECO:0000256" key="1">
    <source>
        <dbReference type="SAM" id="SignalP"/>
    </source>
</evidence>
<evidence type="ECO:0000313" key="2">
    <source>
        <dbReference type="Proteomes" id="UP000085678"/>
    </source>
</evidence>
<dbReference type="KEGG" id="lak:106154168"/>
<keyword evidence="1" id="KW-0732">Signal</keyword>
<dbReference type="RefSeq" id="XP_013383893.1">
    <property type="nucleotide sequence ID" value="XM_013528439.1"/>
</dbReference>
<keyword evidence="2" id="KW-1185">Reference proteome</keyword>